<dbReference type="GO" id="GO:0046872">
    <property type="term" value="F:metal ion binding"/>
    <property type="evidence" value="ECO:0007669"/>
    <property type="project" value="UniProtKB-KW"/>
</dbReference>
<dbReference type="OrthoDB" id="9792661at2"/>
<dbReference type="Pfam" id="PF02829">
    <property type="entry name" value="3H"/>
    <property type="match status" value="1"/>
</dbReference>
<feature type="binding site" evidence="1">
    <location>
        <position position="74"/>
    </location>
    <ligand>
        <name>Ni(2+)</name>
        <dbReference type="ChEBI" id="CHEBI:49786"/>
    </ligand>
</feature>
<dbReference type="RefSeq" id="WP_073105151.1">
    <property type="nucleotide sequence ID" value="NZ_FQZY01000009.1"/>
</dbReference>
<dbReference type="InterPro" id="IPR035922">
    <property type="entry name" value="3H_dom_sf"/>
</dbReference>
<evidence type="ECO:0000256" key="1">
    <source>
        <dbReference type="PIRSR" id="PIRSR037847-1"/>
    </source>
</evidence>
<keyword evidence="1" id="KW-0533">Nickel</keyword>
<organism evidence="4 5">
    <name type="scientific">Hespellia stercorisuis DSM 15480</name>
    <dbReference type="NCBI Taxonomy" id="1121950"/>
    <lineage>
        <taxon>Bacteria</taxon>
        <taxon>Bacillati</taxon>
        <taxon>Bacillota</taxon>
        <taxon>Clostridia</taxon>
        <taxon>Lachnospirales</taxon>
        <taxon>Lachnospiraceae</taxon>
        <taxon>Hespellia</taxon>
    </lineage>
</organism>
<feature type="domain" description="3H" evidence="2">
    <location>
        <begin position="71"/>
        <end position="166"/>
    </location>
</feature>
<dbReference type="Proteomes" id="UP000184301">
    <property type="component" value="Unassembled WGS sequence"/>
</dbReference>
<dbReference type="Pfam" id="PF08279">
    <property type="entry name" value="HTH_11"/>
    <property type="match status" value="1"/>
</dbReference>
<dbReference type="Gene3D" id="1.10.10.10">
    <property type="entry name" value="Winged helix-like DNA-binding domain superfamily/Winged helix DNA-binding domain"/>
    <property type="match status" value="1"/>
</dbReference>
<evidence type="ECO:0000313" key="4">
    <source>
        <dbReference type="EMBL" id="SHJ48261.1"/>
    </source>
</evidence>
<dbReference type="PIRSF" id="PIRSF037847">
    <property type="entry name" value="NiaR"/>
    <property type="match status" value="1"/>
</dbReference>
<evidence type="ECO:0000259" key="2">
    <source>
        <dbReference type="Pfam" id="PF02829"/>
    </source>
</evidence>
<reference evidence="4 5" key="1">
    <citation type="submission" date="2016-11" db="EMBL/GenBank/DDBJ databases">
        <authorList>
            <person name="Jaros S."/>
            <person name="Januszkiewicz K."/>
            <person name="Wedrychowicz H."/>
        </authorList>
    </citation>
    <scope>NUCLEOTIDE SEQUENCE [LARGE SCALE GENOMIC DNA]</scope>
    <source>
        <strain evidence="4 5">DSM 15480</strain>
    </source>
</reference>
<dbReference type="SUPFAM" id="SSF75500">
    <property type="entry name" value="Putative transcriptional regulator TM1602, C-terminal domain"/>
    <property type="match status" value="1"/>
</dbReference>
<dbReference type="EMBL" id="FQZY01000009">
    <property type="protein sequence ID" value="SHJ48261.1"/>
    <property type="molecule type" value="Genomic_DNA"/>
</dbReference>
<evidence type="ECO:0000313" key="5">
    <source>
        <dbReference type="Proteomes" id="UP000184301"/>
    </source>
</evidence>
<accession>A0A1M6JNH7</accession>
<dbReference type="InterPro" id="IPR004173">
    <property type="entry name" value="3H_domain"/>
</dbReference>
<keyword evidence="5" id="KW-1185">Reference proteome</keyword>
<dbReference type="InterPro" id="IPR036390">
    <property type="entry name" value="WH_DNA-bd_sf"/>
</dbReference>
<sequence length="177" mass="20111">MTGKERRNQIIRILEKSEQPVSGGALSRMVSVSRQVIVQDIAIIRANGHDIIATNRGYLLQAGGEIQRVFKVKHGDEQIEDELLAVVDFGGKIKDVFVYHKVYGVVRAELNLKSRRDVMNYMEQIHSGESTPLKNVTAGYHYHTVIADSEETLDLIQEKLWELGFLAKLQDYEPVEF</sequence>
<protein>
    <recommendedName>
        <fullName evidence="6">Transcription repressor NadR</fullName>
    </recommendedName>
</protein>
<proteinExistence type="predicted"/>
<gene>
    <name evidence="4" type="ORF">SAMN02745243_00710</name>
</gene>
<dbReference type="InterPro" id="IPR026043">
    <property type="entry name" value="NadR"/>
</dbReference>
<feature type="binding site" evidence="1">
    <location>
        <position position="141"/>
    </location>
    <ligand>
        <name>Ni(2+)</name>
        <dbReference type="ChEBI" id="CHEBI:49786"/>
    </ligand>
</feature>
<name>A0A1M6JNH7_9FIRM</name>
<dbReference type="InterPro" id="IPR013196">
    <property type="entry name" value="HTH_11"/>
</dbReference>
<dbReference type="Gene3D" id="3.30.1340.20">
    <property type="entry name" value="3H domain"/>
    <property type="match status" value="1"/>
</dbReference>
<dbReference type="STRING" id="1121950.SAMN02745243_00710"/>
<dbReference type="PANTHER" id="PTHR40068:SF1">
    <property type="entry name" value="TRANSCRIPTION REPRESSOR NIAR-RELATED"/>
    <property type="match status" value="1"/>
</dbReference>
<evidence type="ECO:0008006" key="6">
    <source>
        <dbReference type="Google" id="ProtNLM"/>
    </source>
</evidence>
<evidence type="ECO:0000259" key="3">
    <source>
        <dbReference type="Pfam" id="PF08279"/>
    </source>
</evidence>
<keyword evidence="1" id="KW-0479">Metal-binding</keyword>
<feature type="binding site" evidence="1">
    <location>
        <position position="143"/>
    </location>
    <ligand>
        <name>Ni(2+)</name>
        <dbReference type="ChEBI" id="CHEBI:49786"/>
    </ligand>
</feature>
<dbReference type="AlphaFoldDB" id="A0A1M6JNH7"/>
<feature type="domain" description="Helix-turn-helix type 11" evidence="3">
    <location>
        <begin position="6"/>
        <end position="58"/>
    </location>
</feature>
<dbReference type="PANTHER" id="PTHR40068">
    <property type="entry name" value="TRANSCRIPTION REPRESSOR NIAR-RELATED"/>
    <property type="match status" value="1"/>
</dbReference>
<dbReference type="SUPFAM" id="SSF46785">
    <property type="entry name" value="Winged helix' DNA-binding domain"/>
    <property type="match status" value="1"/>
</dbReference>
<dbReference type="InterPro" id="IPR036388">
    <property type="entry name" value="WH-like_DNA-bd_sf"/>
</dbReference>
<feature type="binding site" evidence="1">
    <location>
        <position position="82"/>
    </location>
    <ligand>
        <name>Ni(2+)</name>
        <dbReference type="ChEBI" id="CHEBI:49786"/>
    </ligand>
</feature>